<gene>
    <name evidence="2" type="ORF">A3A33_01195</name>
</gene>
<keyword evidence="1" id="KW-1133">Transmembrane helix</keyword>
<dbReference type="Proteomes" id="UP000179047">
    <property type="component" value="Unassembled WGS sequence"/>
</dbReference>
<evidence type="ECO:0000256" key="1">
    <source>
        <dbReference type="SAM" id="Phobius"/>
    </source>
</evidence>
<feature type="transmembrane region" description="Helical" evidence="1">
    <location>
        <begin position="34"/>
        <end position="55"/>
    </location>
</feature>
<proteinExistence type="predicted"/>
<feature type="transmembrane region" description="Helical" evidence="1">
    <location>
        <begin position="12"/>
        <end position="28"/>
    </location>
</feature>
<dbReference type="STRING" id="1802701.A3A33_01195"/>
<accession>A0A1F8GX99</accession>
<protein>
    <submittedName>
        <fullName evidence="2">Uncharacterized protein</fullName>
    </submittedName>
</protein>
<dbReference type="AlphaFoldDB" id="A0A1F8GX99"/>
<keyword evidence="1" id="KW-0812">Transmembrane</keyword>
<dbReference type="EMBL" id="MGKP01000001">
    <property type="protein sequence ID" value="OGN29921.1"/>
    <property type="molecule type" value="Genomic_DNA"/>
</dbReference>
<evidence type="ECO:0000313" key="2">
    <source>
        <dbReference type="EMBL" id="OGN29921.1"/>
    </source>
</evidence>
<comment type="caution">
    <text evidence="2">The sequence shown here is derived from an EMBL/GenBank/DDBJ whole genome shotgun (WGS) entry which is preliminary data.</text>
</comment>
<sequence>MREASRFREVSVSLILWCAMIAITLVYLGGIVIFAIICAVALPALWAYTVVLRAIDGARRVPRVG</sequence>
<evidence type="ECO:0000313" key="3">
    <source>
        <dbReference type="Proteomes" id="UP000179047"/>
    </source>
</evidence>
<reference evidence="2 3" key="1">
    <citation type="journal article" date="2016" name="Nat. Commun.">
        <title>Thousands of microbial genomes shed light on interconnected biogeochemical processes in an aquifer system.</title>
        <authorList>
            <person name="Anantharaman K."/>
            <person name="Brown C.T."/>
            <person name="Hug L.A."/>
            <person name="Sharon I."/>
            <person name="Castelle C.J."/>
            <person name="Probst A.J."/>
            <person name="Thomas B.C."/>
            <person name="Singh A."/>
            <person name="Wilkins M.J."/>
            <person name="Karaoz U."/>
            <person name="Brodie E.L."/>
            <person name="Williams K.H."/>
            <person name="Hubbard S.S."/>
            <person name="Banfield J.F."/>
        </authorList>
    </citation>
    <scope>NUCLEOTIDE SEQUENCE [LARGE SCALE GENOMIC DNA]</scope>
</reference>
<keyword evidence="1" id="KW-0472">Membrane</keyword>
<name>A0A1F8GX99_9BACT</name>
<organism evidence="2 3">
    <name type="scientific">Candidatus Yanofskybacteria bacterium RIFCSPLOWO2_01_FULL_49_25</name>
    <dbReference type="NCBI Taxonomy" id="1802701"/>
    <lineage>
        <taxon>Bacteria</taxon>
        <taxon>Candidatus Yanofskyibacteriota</taxon>
    </lineage>
</organism>